<proteinExistence type="inferred from homology"/>
<keyword evidence="2" id="KW-0805">Transcription regulation</keyword>
<name>A0ABV3DKW6_9ACTN</name>
<dbReference type="SUPFAM" id="SSF46785">
    <property type="entry name" value="Winged helix' DNA-binding domain"/>
    <property type="match status" value="1"/>
</dbReference>
<dbReference type="Gene3D" id="3.40.190.290">
    <property type="match status" value="1"/>
</dbReference>
<dbReference type="Gene3D" id="1.10.10.10">
    <property type="entry name" value="Winged helix-like DNA-binding domain superfamily/Winged helix DNA-binding domain"/>
    <property type="match status" value="1"/>
</dbReference>
<protein>
    <submittedName>
        <fullName evidence="7">LysR family transcriptional regulator</fullName>
    </submittedName>
</protein>
<dbReference type="CDD" id="cd05466">
    <property type="entry name" value="PBP2_LTTR_substrate"/>
    <property type="match status" value="1"/>
</dbReference>
<evidence type="ECO:0000259" key="6">
    <source>
        <dbReference type="PROSITE" id="PS50931"/>
    </source>
</evidence>
<reference evidence="7 8" key="1">
    <citation type="submission" date="2024-06" db="EMBL/GenBank/DDBJ databases">
        <title>The Natural Products Discovery Center: Release of the First 8490 Sequenced Strains for Exploring Actinobacteria Biosynthetic Diversity.</title>
        <authorList>
            <person name="Kalkreuter E."/>
            <person name="Kautsar S.A."/>
            <person name="Yang D."/>
            <person name="Bader C.D."/>
            <person name="Teijaro C.N."/>
            <person name="Fluegel L."/>
            <person name="Davis C.M."/>
            <person name="Simpson J.R."/>
            <person name="Lauterbach L."/>
            <person name="Steele A.D."/>
            <person name="Gui C."/>
            <person name="Meng S."/>
            <person name="Li G."/>
            <person name="Viehrig K."/>
            <person name="Ye F."/>
            <person name="Su P."/>
            <person name="Kiefer A.F."/>
            <person name="Nichols A."/>
            <person name="Cepeda A.J."/>
            <person name="Yan W."/>
            <person name="Fan B."/>
            <person name="Jiang Y."/>
            <person name="Adhikari A."/>
            <person name="Zheng C.-J."/>
            <person name="Schuster L."/>
            <person name="Cowan T.M."/>
            <person name="Smanski M.J."/>
            <person name="Chevrette M.G."/>
            <person name="De Carvalho L.P.S."/>
            <person name="Shen B."/>
        </authorList>
    </citation>
    <scope>NUCLEOTIDE SEQUENCE [LARGE SCALE GENOMIC DNA]</scope>
    <source>
        <strain evidence="7 8">NPDC048946</strain>
    </source>
</reference>
<keyword evidence="8" id="KW-1185">Reference proteome</keyword>
<comment type="similarity">
    <text evidence="1">Belongs to the LysR transcriptional regulatory family.</text>
</comment>
<evidence type="ECO:0000256" key="2">
    <source>
        <dbReference type="ARBA" id="ARBA00023015"/>
    </source>
</evidence>
<evidence type="ECO:0000256" key="3">
    <source>
        <dbReference type="ARBA" id="ARBA00023125"/>
    </source>
</evidence>
<keyword evidence="4" id="KW-0804">Transcription</keyword>
<gene>
    <name evidence="7" type="ORF">AB0C36_20155</name>
</gene>
<dbReference type="Pfam" id="PF03466">
    <property type="entry name" value="LysR_substrate"/>
    <property type="match status" value="1"/>
</dbReference>
<dbReference type="InterPro" id="IPR036388">
    <property type="entry name" value="WH-like_DNA-bd_sf"/>
</dbReference>
<dbReference type="EMBL" id="JBEZFP010000051">
    <property type="protein sequence ID" value="MEU8135819.1"/>
    <property type="molecule type" value="Genomic_DNA"/>
</dbReference>
<dbReference type="InterPro" id="IPR005119">
    <property type="entry name" value="LysR_subst-bd"/>
</dbReference>
<accession>A0ABV3DKW6</accession>
<evidence type="ECO:0000313" key="7">
    <source>
        <dbReference type="EMBL" id="MEU8135819.1"/>
    </source>
</evidence>
<evidence type="ECO:0000256" key="1">
    <source>
        <dbReference type="ARBA" id="ARBA00009437"/>
    </source>
</evidence>
<evidence type="ECO:0000256" key="4">
    <source>
        <dbReference type="ARBA" id="ARBA00023163"/>
    </source>
</evidence>
<organism evidence="7 8">
    <name type="scientific">Streptodolium elevatio</name>
    <dbReference type="NCBI Taxonomy" id="3157996"/>
    <lineage>
        <taxon>Bacteria</taxon>
        <taxon>Bacillati</taxon>
        <taxon>Actinomycetota</taxon>
        <taxon>Actinomycetes</taxon>
        <taxon>Kitasatosporales</taxon>
        <taxon>Streptomycetaceae</taxon>
        <taxon>Streptodolium</taxon>
    </lineage>
</organism>
<dbReference type="InterPro" id="IPR000847">
    <property type="entry name" value="LysR_HTH_N"/>
</dbReference>
<dbReference type="PRINTS" id="PR00039">
    <property type="entry name" value="HTHLYSR"/>
</dbReference>
<sequence length="319" mass="34364">MTLQQLRYLIAIVEHGSISAAAEALFTAQPAVTRAIQALERELKVPLLLRSQGRARLTSEGEAVVQLAHRVLAGVAAIGESMRPKDATPAAAARPVRLGTTPALAIQMISALSPRFARHLPGITVDVVTFPSRDPIFDALRAGEIDVGLTDLPAPTDLEMDLLRPHEVVLVSPQNVDLPDPLPWELLDGHPMIVPTRASPRRADFEEFFATAGIRPAVVLETDERAAWLAGVAGGLGSMLWYRDLLEGFDAMVRMRSFSPPIHRTIGLVSARRAMRAEVRAFYGFARRINATVFHASGDGRGEARGEARGDGRGDGPGG</sequence>
<dbReference type="SUPFAM" id="SSF53850">
    <property type="entry name" value="Periplasmic binding protein-like II"/>
    <property type="match status" value="1"/>
</dbReference>
<dbReference type="RefSeq" id="WP_358355865.1">
    <property type="nucleotide sequence ID" value="NZ_JBEZFP010000051.1"/>
</dbReference>
<dbReference type="PANTHER" id="PTHR30346">
    <property type="entry name" value="TRANSCRIPTIONAL DUAL REGULATOR HCAR-RELATED"/>
    <property type="match status" value="1"/>
</dbReference>
<comment type="caution">
    <text evidence="7">The sequence shown here is derived from an EMBL/GenBank/DDBJ whole genome shotgun (WGS) entry which is preliminary data.</text>
</comment>
<keyword evidence="3" id="KW-0238">DNA-binding</keyword>
<dbReference type="PANTHER" id="PTHR30346:SF28">
    <property type="entry name" value="HTH-TYPE TRANSCRIPTIONAL REGULATOR CYNR"/>
    <property type="match status" value="1"/>
</dbReference>
<evidence type="ECO:0000313" key="8">
    <source>
        <dbReference type="Proteomes" id="UP001551482"/>
    </source>
</evidence>
<feature type="domain" description="HTH lysR-type" evidence="6">
    <location>
        <begin position="1"/>
        <end position="58"/>
    </location>
</feature>
<dbReference type="Pfam" id="PF00126">
    <property type="entry name" value="HTH_1"/>
    <property type="match status" value="1"/>
</dbReference>
<feature type="region of interest" description="Disordered" evidence="5">
    <location>
        <begin position="300"/>
        <end position="319"/>
    </location>
</feature>
<dbReference type="PROSITE" id="PS50931">
    <property type="entry name" value="HTH_LYSR"/>
    <property type="match status" value="1"/>
</dbReference>
<dbReference type="Proteomes" id="UP001551482">
    <property type="component" value="Unassembled WGS sequence"/>
</dbReference>
<evidence type="ECO:0000256" key="5">
    <source>
        <dbReference type="SAM" id="MobiDB-lite"/>
    </source>
</evidence>
<dbReference type="InterPro" id="IPR036390">
    <property type="entry name" value="WH_DNA-bd_sf"/>
</dbReference>